<protein>
    <submittedName>
        <fullName evidence="2">Putative iron-regulated membrane protein</fullName>
    </submittedName>
</protein>
<dbReference type="PANTHER" id="PTHR34219:SF3">
    <property type="entry name" value="BLL7967 PROTEIN"/>
    <property type="match status" value="1"/>
</dbReference>
<feature type="transmembrane region" description="Helical" evidence="1">
    <location>
        <begin position="34"/>
        <end position="54"/>
    </location>
</feature>
<comment type="caution">
    <text evidence="2">The sequence shown here is derived from an EMBL/GenBank/DDBJ whole genome shotgun (WGS) entry which is preliminary data.</text>
</comment>
<keyword evidence="1" id="KW-0472">Membrane</keyword>
<dbReference type="PANTHER" id="PTHR34219">
    <property type="entry name" value="IRON-REGULATED INNER MEMBRANE PROTEIN-RELATED"/>
    <property type="match status" value="1"/>
</dbReference>
<keyword evidence="1" id="KW-0812">Transmembrane</keyword>
<evidence type="ECO:0000256" key="1">
    <source>
        <dbReference type="SAM" id="Phobius"/>
    </source>
</evidence>
<keyword evidence="3" id="KW-1185">Reference proteome</keyword>
<proteinExistence type="predicted"/>
<dbReference type="RefSeq" id="WP_246405113.1">
    <property type="nucleotide sequence ID" value="NZ_JACIDX010000020.1"/>
</dbReference>
<organism evidence="2 3">
    <name type="scientific">Novosphingobium sediminicola</name>
    <dbReference type="NCBI Taxonomy" id="563162"/>
    <lineage>
        <taxon>Bacteria</taxon>
        <taxon>Pseudomonadati</taxon>
        <taxon>Pseudomonadota</taxon>
        <taxon>Alphaproteobacteria</taxon>
        <taxon>Sphingomonadales</taxon>
        <taxon>Sphingomonadaceae</taxon>
        <taxon>Novosphingobium</taxon>
    </lineage>
</organism>
<name>A0A7W6CKM8_9SPHN</name>
<feature type="transmembrane region" description="Helical" evidence="1">
    <location>
        <begin position="202"/>
        <end position="222"/>
    </location>
</feature>
<dbReference type="Proteomes" id="UP000548867">
    <property type="component" value="Unassembled WGS sequence"/>
</dbReference>
<evidence type="ECO:0000313" key="3">
    <source>
        <dbReference type="Proteomes" id="UP000548867"/>
    </source>
</evidence>
<gene>
    <name evidence="2" type="ORF">GGR38_004184</name>
</gene>
<keyword evidence="1" id="KW-1133">Transmembrane helix</keyword>
<dbReference type="EMBL" id="JACIDX010000020">
    <property type="protein sequence ID" value="MBB3957210.1"/>
    <property type="molecule type" value="Genomic_DNA"/>
</dbReference>
<reference evidence="2 3" key="1">
    <citation type="submission" date="2020-08" db="EMBL/GenBank/DDBJ databases">
        <title>Genomic Encyclopedia of Type Strains, Phase IV (KMG-IV): sequencing the most valuable type-strain genomes for metagenomic binning, comparative biology and taxonomic classification.</title>
        <authorList>
            <person name="Goeker M."/>
        </authorList>
    </citation>
    <scope>NUCLEOTIDE SEQUENCE [LARGE SCALE GENOMIC DNA]</scope>
    <source>
        <strain evidence="2 3">DSM 27057</strain>
    </source>
</reference>
<feature type="transmembrane region" description="Helical" evidence="1">
    <location>
        <begin position="344"/>
        <end position="366"/>
    </location>
</feature>
<dbReference type="Pfam" id="PF03929">
    <property type="entry name" value="PepSY_TM"/>
    <property type="match status" value="1"/>
</dbReference>
<evidence type="ECO:0000313" key="2">
    <source>
        <dbReference type="EMBL" id="MBB3957210.1"/>
    </source>
</evidence>
<accession>A0A7W6CKM8</accession>
<feature type="transmembrane region" description="Helical" evidence="1">
    <location>
        <begin position="154"/>
        <end position="175"/>
    </location>
</feature>
<sequence length="373" mass="41238">MNRAKTASNPKITAKAKVFGTGKAMRSIETLHRWTGGILGVLLAVLGATGVFLLHQTLFLRWTMAHAADPVTRDDARLAALVTHMLGDPAHKLRSLRVAGDGLGVHRAYYTGEGGAYFDQSGQIVTQWSSEWQRPEVWIIDLHRRLFSGDTGEAIVGIAGLIGLGFVITGVLLWWRTRSTFEFRLTPKRLSRPAILRHHRDLGVMVAPFLVLSFVSGAMMALPVVEDVLLAPFGAAQRAKAPKAPTAQVQPPIDWQAVIATARAQVPDGELRYIALPNAREARILIRMRRPGEWTPNGRTMLWFDGKGQLAQWRDSRTLPIRARVKNAEYPLHTGDALPGAGRWIMTISGLGLAMLGSLAVWSFWFRRPSRRG</sequence>
<dbReference type="AlphaFoldDB" id="A0A7W6CKM8"/>
<dbReference type="InterPro" id="IPR005625">
    <property type="entry name" value="PepSY-ass_TM"/>
</dbReference>